<dbReference type="Proteomes" id="UP000821866">
    <property type="component" value="Chromosome 4"/>
</dbReference>
<evidence type="ECO:0000313" key="2">
    <source>
        <dbReference type="Proteomes" id="UP000821866"/>
    </source>
</evidence>
<protein>
    <submittedName>
        <fullName evidence="1">Uncharacterized protein</fullName>
    </submittedName>
</protein>
<reference evidence="1" key="2">
    <citation type="submission" date="2021-09" db="EMBL/GenBank/DDBJ databases">
        <authorList>
            <person name="Jia N."/>
            <person name="Wang J."/>
            <person name="Shi W."/>
            <person name="Du L."/>
            <person name="Sun Y."/>
            <person name="Zhan W."/>
            <person name="Jiang J."/>
            <person name="Wang Q."/>
            <person name="Zhang B."/>
            <person name="Ji P."/>
            <person name="Sakyi L.B."/>
            <person name="Cui X."/>
            <person name="Yuan T."/>
            <person name="Jiang B."/>
            <person name="Yang W."/>
            <person name="Lam T.T.-Y."/>
            <person name="Chang Q."/>
            <person name="Ding S."/>
            <person name="Wang X."/>
            <person name="Zhu J."/>
            <person name="Ruan X."/>
            <person name="Zhao L."/>
            <person name="Wei J."/>
            <person name="Que T."/>
            <person name="Du C."/>
            <person name="Cheng J."/>
            <person name="Dai P."/>
            <person name="Han X."/>
            <person name="Huang E."/>
            <person name="Gao Y."/>
            <person name="Liu J."/>
            <person name="Shao H."/>
            <person name="Ye R."/>
            <person name="Li L."/>
            <person name="Wei W."/>
            <person name="Wang X."/>
            <person name="Wang C."/>
            <person name="Huo Q."/>
            <person name="Li W."/>
            <person name="Guo W."/>
            <person name="Chen H."/>
            <person name="Chen S."/>
            <person name="Zhou L."/>
            <person name="Zhou L."/>
            <person name="Ni X."/>
            <person name="Tian J."/>
            <person name="Zhou Y."/>
            <person name="Sheng Y."/>
            <person name="Liu T."/>
            <person name="Pan Y."/>
            <person name="Xia L."/>
            <person name="Li J."/>
            <person name="Zhao F."/>
            <person name="Cao W."/>
        </authorList>
    </citation>
    <scope>NUCLEOTIDE SEQUENCE</scope>
    <source>
        <strain evidence="1">Rmic-2018</strain>
        <tissue evidence="1">Larvae</tissue>
    </source>
</reference>
<comment type="caution">
    <text evidence="1">The sequence shown here is derived from an EMBL/GenBank/DDBJ whole genome shotgun (WGS) entry which is preliminary data.</text>
</comment>
<name>A0A9J6DZT8_RHIMP</name>
<sequence>MAVTLASQYFIEDCITPNETQNIFVVGILNERNARDFTTVQQLYLRDTLHRVAIYPAPHNGTCKGVIRDIKLDFNHMQLRELIFTKRNPSALDVERIKNTTAVTILF</sequence>
<keyword evidence="2" id="KW-1185">Reference proteome</keyword>
<dbReference type="EMBL" id="JABSTU010000006">
    <property type="protein sequence ID" value="KAH8027458.1"/>
    <property type="molecule type" value="Genomic_DNA"/>
</dbReference>
<gene>
    <name evidence="1" type="ORF">HPB51_005835</name>
</gene>
<organism evidence="1 2">
    <name type="scientific">Rhipicephalus microplus</name>
    <name type="common">Cattle tick</name>
    <name type="synonym">Boophilus microplus</name>
    <dbReference type="NCBI Taxonomy" id="6941"/>
    <lineage>
        <taxon>Eukaryota</taxon>
        <taxon>Metazoa</taxon>
        <taxon>Ecdysozoa</taxon>
        <taxon>Arthropoda</taxon>
        <taxon>Chelicerata</taxon>
        <taxon>Arachnida</taxon>
        <taxon>Acari</taxon>
        <taxon>Parasitiformes</taxon>
        <taxon>Ixodida</taxon>
        <taxon>Ixodoidea</taxon>
        <taxon>Ixodidae</taxon>
        <taxon>Rhipicephalinae</taxon>
        <taxon>Rhipicephalus</taxon>
        <taxon>Boophilus</taxon>
    </lineage>
</organism>
<proteinExistence type="predicted"/>
<accession>A0A9J6DZT8</accession>
<evidence type="ECO:0000313" key="1">
    <source>
        <dbReference type="EMBL" id="KAH8027458.1"/>
    </source>
</evidence>
<reference evidence="1" key="1">
    <citation type="journal article" date="2020" name="Cell">
        <title>Large-Scale Comparative Analyses of Tick Genomes Elucidate Their Genetic Diversity and Vector Capacities.</title>
        <authorList>
            <consortium name="Tick Genome and Microbiome Consortium (TIGMIC)"/>
            <person name="Jia N."/>
            <person name="Wang J."/>
            <person name="Shi W."/>
            <person name="Du L."/>
            <person name="Sun Y."/>
            <person name="Zhan W."/>
            <person name="Jiang J.F."/>
            <person name="Wang Q."/>
            <person name="Zhang B."/>
            <person name="Ji P."/>
            <person name="Bell-Sakyi L."/>
            <person name="Cui X.M."/>
            <person name="Yuan T.T."/>
            <person name="Jiang B.G."/>
            <person name="Yang W.F."/>
            <person name="Lam T.T."/>
            <person name="Chang Q.C."/>
            <person name="Ding S.J."/>
            <person name="Wang X.J."/>
            <person name="Zhu J.G."/>
            <person name="Ruan X.D."/>
            <person name="Zhao L."/>
            <person name="Wei J.T."/>
            <person name="Ye R.Z."/>
            <person name="Que T.C."/>
            <person name="Du C.H."/>
            <person name="Zhou Y.H."/>
            <person name="Cheng J.X."/>
            <person name="Dai P.F."/>
            <person name="Guo W.B."/>
            <person name="Han X.H."/>
            <person name="Huang E.J."/>
            <person name="Li L.F."/>
            <person name="Wei W."/>
            <person name="Gao Y.C."/>
            <person name="Liu J.Z."/>
            <person name="Shao H.Z."/>
            <person name="Wang X."/>
            <person name="Wang C.C."/>
            <person name="Yang T.C."/>
            <person name="Huo Q.B."/>
            <person name="Li W."/>
            <person name="Chen H.Y."/>
            <person name="Chen S.E."/>
            <person name="Zhou L.G."/>
            <person name="Ni X.B."/>
            <person name="Tian J.H."/>
            <person name="Sheng Y."/>
            <person name="Liu T."/>
            <person name="Pan Y.S."/>
            <person name="Xia L.Y."/>
            <person name="Li J."/>
            <person name="Zhao F."/>
            <person name="Cao W.C."/>
        </authorList>
    </citation>
    <scope>NUCLEOTIDE SEQUENCE</scope>
    <source>
        <strain evidence="1">Rmic-2018</strain>
    </source>
</reference>
<dbReference type="AlphaFoldDB" id="A0A9J6DZT8"/>